<proteinExistence type="inferred from homology"/>
<keyword evidence="4" id="KW-0472">Membrane</keyword>
<evidence type="ECO:0000256" key="3">
    <source>
        <dbReference type="ARBA" id="ARBA00022729"/>
    </source>
</evidence>
<accession>A0ABS0XS45</accession>
<dbReference type="RefSeq" id="WP_199039046.1">
    <property type="nucleotide sequence ID" value="NZ_JAELXS010000007.1"/>
</dbReference>
<dbReference type="InterPro" id="IPR010583">
    <property type="entry name" value="MipA"/>
</dbReference>
<dbReference type="EMBL" id="JAELXS010000007">
    <property type="protein sequence ID" value="MBJ6122851.1"/>
    <property type="molecule type" value="Genomic_DNA"/>
</dbReference>
<evidence type="ECO:0000256" key="5">
    <source>
        <dbReference type="ARBA" id="ARBA00023237"/>
    </source>
</evidence>
<evidence type="ECO:0000256" key="4">
    <source>
        <dbReference type="ARBA" id="ARBA00023136"/>
    </source>
</evidence>
<dbReference type="Proteomes" id="UP000640426">
    <property type="component" value="Unassembled WGS sequence"/>
</dbReference>
<evidence type="ECO:0000313" key="6">
    <source>
        <dbReference type="EMBL" id="MBJ6122851.1"/>
    </source>
</evidence>
<dbReference type="PANTHER" id="PTHR38776:SF1">
    <property type="entry name" value="MLTA-INTERACTING PROTEIN-RELATED"/>
    <property type="match status" value="1"/>
</dbReference>
<evidence type="ECO:0000313" key="7">
    <source>
        <dbReference type="Proteomes" id="UP000640426"/>
    </source>
</evidence>
<comment type="subcellular location">
    <subcellularLocation>
        <location evidence="1">Cell outer membrane</location>
    </subcellularLocation>
</comment>
<protein>
    <submittedName>
        <fullName evidence="6">MipA/OmpV family protein</fullName>
    </submittedName>
</protein>
<gene>
    <name evidence="6" type="ORF">JAO74_13720</name>
</gene>
<keyword evidence="3" id="KW-0732">Signal</keyword>
<evidence type="ECO:0000256" key="1">
    <source>
        <dbReference type="ARBA" id="ARBA00004442"/>
    </source>
</evidence>
<organism evidence="6 7">
    <name type="scientific">Sphingomonas mollis</name>
    <dbReference type="NCBI Taxonomy" id="2795726"/>
    <lineage>
        <taxon>Bacteria</taxon>
        <taxon>Pseudomonadati</taxon>
        <taxon>Pseudomonadota</taxon>
        <taxon>Alphaproteobacteria</taxon>
        <taxon>Sphingomonadales</taxon>
        <taxon>Sphingomonadaceae</taxon>
        <taxon>Sphingomonas</taxon>
    </lineage>
</organism>
<comment type="similarity">
    <text evidence="2">Belongs to the MipA/OmpV family.</text>
</comment>
<name>A0ABS0XS45_9SPHN</name>
<sequence length="284" mass="30039">MTATAALVAATPALAQDGPPPSSTPASTLAADLDKDTITVAVAGAYLTDYEGSNDYRFVPAPAVQATISGYNIQVLGNRASVDLIRDRPGPVWDLQAGPIGVINFNRQNNKNIDDRRIRALGERNTAIELGGFVGIGKTGVITSDYDKLSATLSYRHDVNNAHDSDIWQPTVAYFTPLNVKTAVGLFVSAERAGGGYARSYYSIDGTQSLASGLAVYNARGGWKNWSVGLAGTYSLTGDLLHGWKAIGGVNYRRMLNDFADSPVVSVAGSRGQWLAAAGIGYTF</sequence>
<keyword evidence="5" id="KW-0998">Cell outer membrane</keyword>
<dbReference type="Pfam" id="PF06629">
    <property type="entry name" value="MipA"/>
    <property type="match status" value="1"/>
</dbReference>
<evidence type="ECO:0000256" key="2">
    <source>
        <dbReference type="ARBA" id="ARBA00005722"/>
    </source>
</evidence>
<keyword evidence="7" id="KW-1185">Reference proteome</keyword>
<comment type="caution">
    <text evidence="6">The sequence shown here is derived from an EMBL/GenBank/DDBJ whole genome shotgun (WGS) entry which is preliminary data.</text>
</comment>
<dbReference type="PANTHER" id="PTHR38776">
    <property type="entry name" value="MLTA-INTERACTING PROTEIN-RELATED"/>
    <property type="match status" value="1"/>
</dbReference>
<reference evidence="7" key="1">
    <citation type="submission" date="2020-12" db="EMBL/GenBank/DDBJ databases">
        <title>Hymenobacter sp.</title>
        <authorList>
            <person name="Kim M.K."/>
        </authorList>
    </citation>
    <scope>NUCLEOTIDE SEQUENCE [LARGE SCALE GENOMIC DNA]</scope>
    <source>
        <strain evidence="7">BT553</strain>
    </source>
</reference>